<proteinExistence type="inferred from homology"/>
<evidence type="ECO:0000256" key="3">
    <source>
        <dbReference type="SAM" id="MobiDB-lite"/>
    </source>
</evidence>
<dbReference type="AlphaFoldDB" id="A0AA39QYS9"/>
<comment type="caution">
    <text evidence="5">The sequence shown here is derived from an EMBL/GenBank/DDBJ whole genome shotgun (WGS) entry which is preliminary data.</text>
</comment>
<feature type="region of interest" description="Disordered" evidence="3">
    <location>
        <begin position="1"/>
        <end position="80"/>
    </location>
</feature>
<dbReference type="EMBL" id="JAFEKC020000014">
    <property type="protein sequence ID" value="KAK0510931.1"/>
    <property type="molecule type" value="Genomic_DNA"/>
</dbReference>
<feature type="region of interest" description="Disordered" evidence="3">
    <location>
        <begin position="120"/>
        <end position="139"/>
    </location>
</feature>
<evidence type="ECO:0000259" key="4">
    <source>
        <dbReference type="Pfam" id="PF02982"/>
    </source>
</evidence>
<gene>
    <name evidence="5" type="ORF">JMJ35_006483</name>
</gene>
<keyword evidence="2" id="KW-0456">Lyase</keyword>
<dbReference type="SUPFAM" id="SSF54427">
    <property type="entry name" value="NTF2-like"/>
    <property type="match status" value="1"/>
</dbReference>
<feature type="compositionally biased region" description="Basic and acidic residues" evidence="3">
    <location>
        <begin position="13"/>
        <end position="22"/>
    </location>
</feature>
<sequence length="452" mass="49437">MRDETADPSMEMMAHELNRAEDPLETTHPLQAASPGGMSVSEIDPRKEHPESAPTSNTPMAEGPIVNSDSRPAAEASVATAHRLQMASAETFIPQDRAMAMENNPVTTAGKDVLGAYNNATDQETRKPSTTPESSAINWMVPTPATTPSRISFDEFLTLSEITFEWSDSYDDKDWRRLRAILAPTLTVDYTEINGHKWDAMTAEDFVGIMSHIGFVGDPLVHTQHHIGASKWQKISDEEVIGHHQLRAAHQRYTSLDMKTVENKGHGHAMVKHLYKKINGEWKLAGLRPANHRPHSDRNEGSSPYAKADYGRNINFPAVLVIGAGNSAQGDSTHNALCTLTYRFVLTVGLCIAIDPIDTIEAGQQRNFVIVEKGNQVDGTLNDNSHSGCCCNGVPLWLLHGPLTPGPGGCRPLQRHLLIMYQSSATSTLSASAPDPTGPASIMDKRRVWNIS</sequence>
<protein>
    <recommendedName>
        <fullName evidence="4">Scytalone dehydratase-like domain-containing protein</fullName>
    </recommendedName>
</protein>
<comment type="similarity">
    <text evidence="1">Belongs to the scytalone dehydratase family.</text>
</comment>
<dbReference type="InterPro" id="IPR049884">
    <property type="entry name" value="Scytalone_dh"/>
</dbReference>
<evidence type="ECO:0000256" key="1">
    <source>
        <dbReference type="ARBA" id="ARBA00008584"/>
    </source>
</evidence>
<dbReference type="GO" id="GO:0016829">
    <property type="term" value="F:lyase activity"/>
    <property type="evidence" value="ECO:0007669"/>
    <property type="project" value="UniProtKB-KW"/>
</dbReference>
<reference evidence="5" key="1">
    <citation type="submission" date="2023-03" db="EMBL/GenBank/DDBJ databases">
        <title>Complete genome of Cladonia borealis.</title>
        <authorList>
            <person name="Park H."/>
        </authorList>
    </citation>
    <scope>NUCLEOTIDE SEQUENCE</scope>
    <source>
        <strain evidence="5">ANT050790</strain>
    </source>
</reference>
<evidence type="ECO:0000256" key="2">
    <source>
        <dbReference type="ARBA" id="ARBA00023239"/>
    </source>
</evidence>
<accession>A0AA39QYS9</accession>
<dbReference type="Gene3D" id="3.10.450.50">
    <property type="match status" value="1"/>
</dbReference>
<dbReference type="Proteomes" id="UP001166286">
    <property type="component" value="Unassembled WGS sequence"/>
</dbReference>
<name>A0AA39QYS9_9LECA</name>
<feature type="compositionally biased region" description="Polar residues" evidence="3">
    <location>
        <begin position="120"/>
        <end position="137"/>
    </location>
</feature>
<dbReference type="InterPro" id="IPR032710">
    <property type="entry name" value="NTF2-like_dom_sf"/>
</dbReference>
<evidence type="ECO:0000313" key="6">
    <source>
        <dbReference type="Proteomes" id="UP001166286"/>
    </source>
</evidence>
<keyword evidence="6" id="KW-1185">Reference proteome</keyword>
<organism evidence="5 6">
    <name type="scientific">Cladonia borealis</name>
    <dbReference type="NCBI Taxonomy" id="184061"/>
    <lineage>
        <taxon>Eukaryota</taxon>
        <taxon>Fungi</taxon>
        <taxon>Dikarya</taxon>
        <taxon>Ascomycota</taxon>
        <taxon>Pezizomycotina</taxon>
        <taxon>Lecanoromycetes</taxon>
        <taxon>OSLEUM clade</taxon>
        <taxon>Lecanoromycetidae</taxon>
        <taxon>Lecanorales</taxon>
        <taxon>Lecanorineae</taxon>
        <taxon>Cladoniaceae</taxon>
        <taxon>Cladonia</taxon>
    </lineage>
</organism>
<feature type="domain" description="Scytalone dehydratase-like" evidence="4">
    <location>
        <begin position="151"/>
        <end position="290"/>
    </location>
</feature>
<evidence type="ECO:0000313" key="5">
    <source>
        <dbReference type="EMBL" id="KAK0510931.1"/>
    </source>
</evidence>
<dbReference type="Pfam" id="PF02982">
    <property type="entry name" value="Scytalone_dh"/>
    <property type="match status" value="1"/>
</dbReference>